<protein>
    <submittedName>
        <fullName evidence="1">7520_t:CDS:1</fullName>
    </submittedName>
</protein>
<dbReference type="Proteomes" id="UP000789405">
    <property type="component" value="Unassembled WGS sequence"/>
</dbReference>
<gene>
    <name evidence="1" type="ORF">DERYTH_LOCUS20671</name>
</gene>
<dbReference type="EMBL" id="CAJVPY010024779">
    <property type="protein sequence ID" value="CAG8787261.1"/>
    <property type="molecule type" value="Genomic_DNA"/>
</dbReference>
<sequence length="74" mass="8558">MPDNASNNNTMFRYFANHCDYNEINFDIDNQRVRCLAHIINLAAQDLLKNLKAEELSENKISLDNKNITSTVKK</sequence>
<proteinExistence type="predicted"/>
<organism evidence="1 2">
    <name type="scientific">Dentiscutata erythropus</name>
    <dbReference type="NCBI Taxonomy" id="1348616"/>
    <lineage>
        <taxon>Eukaryota</taxon>
        <taxon>Fungi</taxon>
        <taxon>Fungi incertae sedis</taxon>
        <taxon>Mucoromycota</taxon>
        <taxon>Glomeromycotina</taxon>
        <taxon>Glomeromycetes</taxon>
        <taxon>Diversisporales</taxon>
        <taxon>Gigasporaceae</taxon>
        <taxon>Dentiscutata</taxon>
    </lineage>
</organism>
<reference evidence="1" key="1">
    <citation type="submission" date="2021-06" db="EMBL/GenBank/DDBJ databases">
        <authorList>
            <person name="Kallberg Y."/>
            <person name="Tangrot J."/>
            <person name="Rosling A."/>
        </authorList>
    </citation>
    <scope>NUCLEOTIDE SEQUENCE</scope>
    <source>
        <strain evidence="1">MA453B</strain>
    </source>
</reference>
<accession>A0A9N9JM31</accession>
<name>A0A9N9JM31_9GLOM</name>
<comment type="caution">
    <text evidence="1">The sequence shown here is derived from an EMBL/GenBank/DDBJ whole genome shotgun (WGS) entry which is preliminary data.</text>
</comment>
<evidence type="ECO:0000313" key="2">
    <source>
        <dbReference type="Proteomes" id="UP000789405"/>
    </source>
</evidence>
<dbReference type="OrthoDB" id="2445719at2759"/>
<keyword evidence="2" id="KW-1185">Reference proteome</keyword>
<dbReference type="AlphaFoldDB" id="A0A9N9JM31"/>
<evidence type="ECO:0000313" key="1">
    <source>
        <dbReference type="EMBL" id="CAG8787261.1"/>
    </source>
</evidence>
<feature type="non-terminal residue" evidence="1">
    <location>
        <position position="74"/>
    </location>
</feature>